<dbReference type="EMBL" id="JBHUGH010000001">
    <property type="protein sequence ID" value="MFD1910610.1"/>
    <property type="molecule type" value="Genomic_DNA"/>
</dbReference>
<dbReference type="RefSeq" id="WP_390258380.1">
    <property type="nucleotide sequence ID" value="NZ_JBHUGH010000001.1"/>
</dbReference>
<sequence>MTERSAIICAAINGARRTSADHPALPVTPDGILREARACYKAGAAMLHLHVRDGDGRHSLDGGLYAEALAALEELDMVIQITTEAAGRYAPEAQAECLARLTPAQASVSVREIARDAAVASRLYRDAAAAGTEIQHILYDDADLQQLTAWQAAGIVPSGRLNLLFVLGRYQPAELARAQDVPGRLRDRPADSLWSVCAFGQSEAACAAMAFALGGHVRVGFENNLHLPDGRIAPDNAALVANAAALAHAIGVRPATPAEARAILSRNADQEL</sequence>
<dbReference type="InterPro" id="IPR008567">
    <property type="entry name" value="BKACE"/>
</dbReference>
<dbReference type="InterPro" id="IPR013785">
    <property type="entry name" value="Aldolase_TIM"/>
</dbReference>
<dbReference type="Proteomes" id="UP001597353">
    <property type="component" value="Unassembled WGS sequence"/>
</dbReference>
<gene>
    <name evidence="5" type="ORF">ACFSGJ_00100</name>
</gene>
<reference evidence="6" key="1">
    <citation type="journal article" date="2019" name="Int. J. Syst. Evol. Microbiol.">
        <title>The Global Catalogue of Microorganisms (GCM) 10K type strain sequencing project: providing services to taxonomists for standard genome sequencing and annotation.</title>
        <authorList>
            <consortium name="The Broad Institute Genomics Platform"/>
            <consortium name="The Broad Institute Genome Sequencing Center for Infectious Disease"/>
            <person name="Wu L."/>
            <person name="Ma J."/>
        </authorList>
    </citation>
    <scope>NUCLEOTIDE SEQUENCE [LARGE SCALE GENOMIC DNA]</scope>
    <source>
        <strain evidence="6">CGMCC 4.7242</strain>
    </source>
</reference>
<comment type="cofactor">
    <cofactor evidence="1">
        <name>Zn(2+)</name>
        <dbReference type="ChEBI" id="CHEBI:29105"/>
    </cofactor>
</comment>
<evidence type="ECO:0000256" key="4">
    <source>
        <dbReference type="ARBA" id="ARBA00022833"/>
    </source>
</evidence>
<name>A0ABW4RZF1_9RHOB</name>
<keyword evidence="4" id="KW-0862">Zinc</keyword>
<evidence type="ECO:0000256" key="1">
    <source>
        <dbReference type="ARBA" id="ARBA00001947"/>
    </source>
</evidence>
<keyword evidence="6" id="KW-1185">Reference proteome</keyword>
<accession>A0ABW4RZF1</accession>
<protein>
    <submittedName>
        <fullName evidence="5">3-keto-5-aminohexanoate cleavage protein</fullName>
    </submittedName>
</protein>
<keyword evidence="3" id="KW-0479">Metal-binding</keyword>
<keyword evidence="2" id="KW-0808">Transferase</keyword>
<organism evidence="5 6">
    <name type="scientific">Halodurantibacterium flavum</name>
    <dbReference type="NCBI Taxonomy" id="1382802"/>
    <lineage>
        <taxon>Bacteria</taxon>
        <taxon>Pseudomonadati</taxon>
        <taxon>Pseudomonadota</taxon>
        <taxon>Alphaproteobacteria</taxon>
        <taxon>Rhodobacterales</taxon>
        <taxon>Paracoccaceae</taxon>
        <taxon>Halodurantibacterium</taxon>
    </lineage>
</organism>
<dbReference type="Gene3D" id="3.20.20.70">
    <property type="entry name" value="Aldolase class I"/>
    <property type="match status" value="1"/>
</dbReference>
<evidence type="ECO:0000313" key="6">
    <source>
        <dbReference type="Proteomes" id="UP001597353"/>
    </source>
</evidence>
<dbReference type="PANTHER" id="PTHR37418:SF2">
    <property type="entry name" value="3-KETO-5-AMINOHEXANOATE CLEAVAGE ENZYME"/>
    <property type="match status" value="1"/>
</dbReference>
<comment type="caution">
    <text evidence="5">The sequence shown here is derived from an EMBL/GenBank/DDBJ whole genome shotgun (WGS) entry which is preliminary data.</text>
</comment>
<proteinExistence type="predicted"/>
<evidence type="ECO:0000256" key="2">
    <source>
        <dbReference type="ARBA" id="ARBA00022679"/>
    </source>
</evidence>
<dbReference type="PANTHER" id="PTHR37418">
    <property type="entry name" value="3-KETO-5-AMINOHEXANOATE CLEAVAGE ENZYME-RELATED"/>
    <property type="match status" value="1"/>
</dbReference>
<evidence type="ECO:0000256" key="3">
    <source>
        <dbReference type="ARBA" id="ARBA00022723"/>
    </source>
</evidence>
<dbReference type="Pfam" id="PF05853">
    <property type="entry name" value="BKACE"/>
    <property type="match status" value="1"/>
</dbReference>
<evidence type="ECO:0000313" key="5">
    <source>
        <dbReference type="EMBL" id="MFD1910610.1"/>
    </source>
</evidence>